<keyword evidence="7 8" id="KW-0472">Membrane</keyword>
<keyword evidence="3" id="KW-0813">Transport</keyword>
<accession>A0A372LD80</accession>
<keyword evidence="6 8" id="KW-1133">Transmembrane helix</keyword>
<dbReference type="Proteomes" id="UP000262939">
    <property type="component" value="Unassembled WGS sequence"/>
</dbReference>
<dbReference type="PANTHER" id="PTHR34975:SF2">
    <property type="entry name" value="SPORE GERMINATION PROTEIN A2"/>
    <property type="match status" value="1"/>
</dbReference>
<dbReference type="PANTHER" id="PTHR34975">
    <property type="entry name" value="SPORE GERMINATION PROTEIN A2"/>
    <property type="match status" value="1"/>
</dbReference>
<evidence type="ECO:0000313" key="10">
    <source>
        <dbReference type="Proteomes" id="UP000262939"/>
    </source>
</evidence>
<feature type="transmembrane region" description="Helical" evidence="8">
    <location>
        <begin position="5"/>
        <end position="26"/>
    </location>
</feature>
<evidence type="ECO:0000256" key="4">
    <source>
        <dbReference type="ARBA" id="ARBA00022544"/>
    </source>
</evidence>
<feature type="transmembrane region" description="Helical" evidence="8">
    <location>
        <begin position="140"/>
        <end position="157"/>
    </location>
</feature>
<protein>
    <submittedName>
        <fullName evidence="9">Uncharacterized protein</fullName>
    </submittedName>
</protein>
<comment type="subcellular location">
    <subcellularLocation>
        <location evidence="1">Membrane</location>
        <topology evidence="1">Multi-pass membrane protein</topology>
    </subcellularLocation>
</comment>
<organism evidence="9 10">
    <name type="scientific">Peribacillus glennii</name>
    <dbReference type="NCBI Taxonomy" id="2303991"/>
    <lineage>
        <taxon>Bacteria</taxon>
        <taxon>Bacillati</taxon>
        <taxon>Bacillota</taxon>
        <taxon>Bacilli</taxon>
        <taxon>Bacillales</taxon>
        <taxon>Bacillaceae</taxon>
        <taxon>Peribacillus</taxon>
    </lineage>
</organism>
<evidence type="ECO:0000256" key="8">
    <source>
        <dbReference type="SAM" id="Phobius"/>
    </source>
</evidence>
<sequence>MARYYFFIILMNMTLNIILNVPMVLVENRFNGSIMSILLSIPIGSLLAYLFTKGMSRFPKMDLPTILENNLPKYVYKPFLVFLSLMWIASGSFALISFSYLIKTYIMPEASLELISGLFVFVYIYGAVRQTASLLYKAEITMVIAFPVVLFIIFKAMRSDLFNYVHIVRMIHFTWELPNYSSVAAATYLFIGYINLAIFNRYIDSKKALRWFWTVPILGTGILLSSFFVPIGFFGINAIGDIILPWLMSADSLRMQFGFIERTVFLLIFFYVLMTFLFGMVTWHIGLELLKGAVQSMKKKTWGRSFLLIVGILTIIFQLQVNHREFSSIVKYWFNFRFPVEVLLVIMVYLFSLRRQNV</sequence>
<feature type="transmembrane region" description="Helical" evidence="8">
    <location>
        <begin position="264"/>
        <end position="290"/>
    </location>
</feature>
<gene>
    <name evidence="9" type="ORF">D0466_09560</name>
</gene>
<keyword evidence="10" id="KW-1185">Reference proteome</keyword>
<comment type="similarity">
    <text evidence="2">Belongs to the amino acid-polyamine-organocation (APC) superfamily. Spore germination protein (SGP) (TC 2.A.3.9) family.</text>
</comment>
<evidence type="ECO:0000256" key="5">
    <source>
        <dbReference type="ARBA" id="ARBA00022692"/>
    </source>
</evidence>
<dbReference type="AlphaFoldDB" id="A0A372LD80"/>
<dbReference type="Pfam" id="PF03845">
    <property type="entry name" value="Spore_permease"/>
    <property type="match status" value="1"/>
</dbReference>
<evidence type="ECO:0000256" key="6">
    <source>
        <dbReference type="ARBA" id="ARBA00022989"/>
    </source>
</evidence>
<evidence type="ECO:0000256" key="2">
    <source>
        <dbReference type="ARBA" id="ARBA00007998"/>
    </source>
</evidence>
<feature type="transmembrane region" description="Helical" evidence="8">
    <location>
        <begin position="177"/>
        <end position="199"/>
    </location>
</feature>
<proteinExistence type="inferred from homology"/>
<dbReference type="InterPro" id="IPR004761">
    <property type="entry name" value="Spore_GerAB"/>
</dbReference>
<dbReference type="EMBL" id="QVTD01000005">
    <property type="protein sequence ID" value="RFU63713.1"/>
    <property type="molecule type" value="Genomic_DNA"/>
</dbReference>
<feature type="transmembrane region" description="Helical" evidence="8">
    <location>
        <begin position="332"/>
        <end position="351"/>
    </location>
</feature>
<comment type="caution">
    <text evidence="9">The sequence shown here is derived from an EMBL/GenBank/DDBJ whole genome shotgun (WGS) entry which is preliminary data.</text>
</comment>
<evidence type="ECO:0000256" key="7">
    <source>
        <dbReference type="ARBA" id="ARBA00023136"/>
    </source>
</evidence>
<dbReference type="GO" id="GO:0016020">
    <property type="term" value="C:membrane"/>
    <property type="evidence" value="ECO:0007669"/>
    <property type="project" value="UniProtKB-SubCell"/>
</dbReference>
<feature type="transmembrane region" description="Helical" evidence="8">
    <location>
        <begin position="79"/>
        <end position="98"/>
    </location>
</feature>
<feature type="transmembrane region" description="Helical" evidence="8">
    <location>
        <begin position="32"/>
        <end position="51"/>
    </location>
</feature>
<name>A0A372LD80_9BACI</name>
<evidence type="ECO:0000313" key="9">
    <source>
        <dbReference type="EMBL" id="RFU63713.1"/>
    </source>
</evidence>
<evidence type="ECO:0000256" key="1">
    <source>
        <dbReference type="ARBA" id="ARBA00004141"/>
    </source>
</evidence>
<dbReference type="RefSeq" id="WP_117322352.1">
    <property type="nucleotide sequence ID" value="NZ_QVTD01000005.1"/>
</dbReference>
<feature type="transmembrane region" description="Helical" evidence="8">
    <location>
        <begin position="211"/>
        <end position="244"/>
    </location>
</feature>
<evidence type="ECO:0000256" key="3">
    <source>
        <dbReference type="ARBA" id="ARBA00022448"/>
    </source>
</evidence>
<reference evidence="9 10" key="1">
    <citation type="submission" date="2018-08" db="EMBL/GenBank/DDBJ databases">
        <title>Bacillus chawlae sp. nov., Bacillus glennii sp. nov., and Bacillus saganii sp. nov. Isolated from the Vehicle Assembly Building at Kennedy Space Center where the Viking Spacecraft were Assembled.</title>
        <authorList>
            <person name="Seuylemezian A."/>
            <person name="Vaishampayan P."/>
        </authorList>
    </citation>
    <scope>NUCLEOTIDE SEQUENCE [LARGE SCALE GENOMIC DNA]</scope>
    <source>
        <strain evidence="9 10">V44-8</strain>
    </source>
</reference>
<feature type="transmembrane region" description="Helical" evidence="8">
    <location>
        <begin position="302"/>
        <end position="320"/>
    </location>
</feature>
<feature type="transmembrane region" description="Helical" evidence="8">
    <location>
        <begin position="110"/>
        <end position="128"/>
    </location>
</feature>
<dbReference type="GO" id="GO:0009847">
    <property type="term" value="P:spore germination"/>
    <property type="evidence" value="ECO:0007669"/>
    <property type="project" value="InterPro"/>
</dbReference>
<keyword evidence="5 8" id="KW-0812">Transmembrane</keyword>
<keyword evidence="4" id="KW-0309">Germination</keyword>